<dbReference type="Proteomes" id="UP000033519">
    <property type="component" value="Unassembled WGS sequence"/>
</dbReference>
<evidence type="ECO:0000256" key="1">
    <source>
        <dbReference type="SAM" id="Phobius"/>
    </source>
</evidence>
<reference evidence="2 3" key="1">
    <citation type="submission" date="2015-03" db="EMBL/GenBank/DDBJ databases">
        <authorList>
            <person name="Lepp D."/>
            <person name="Hassan Y.I."/>
            <person name="Li X.-Z."/>
            <person name="Zhou T."/>
        </authorList>
    </citation>
    <scope>NUCLEOTIDE SEQUENCE [LARGE SCALE GENOMIC DNA]</scope>
    <source>
        <strain evidence="2 3">Cr7-05</strain>
    </source>
</reference>
<evidence type="ECO:0000313" key="3">
    <source>
        <dbReference type="Proteomes" id="UP000033519"/>
    </source>
</evidence>
<protein>
    <submittedName>
        <fullName evidence="2">Membrane protein</fullName>
    </submittedName>
</protein>
<keyword evidence="3" id="KW-1185">Reference proteome</keyword>
<keyword evidence="1" id="KW-1133">Transmembrane helix</keyword>
<evidence type="ECO:0000313" key="2">
    <source>
        <dbReference type="EMBL" id="KKC31781.1"/>
    </source>
</evidence>
<feature type="transmembrane region" description="Helical" evidence="1">
    <location>
        <begin position="6"/>
        <end position="26"/>
    </location>
</feature>
<name>A0ABR5DUV8_9HYPH</name>
<keyword evidence="1" id="KW-0812">Transmembrane</keyword>
<proteinExistence type="predicted"/>
<accession>A0ABR5DUV8</accession>
<sequence length="50" mass="5298">MMSRNGLYAVIAILLIAIVGFGIYSYQQQQAQPGIEVRVDGNGVSIDGNG</sequence>
<keyword evidence="1" id="KW-0472">Membrane</keyword>
<dbReference type="EMBL" id="LAPV01000153">
    <property type="protein sequence ID" value="KKC31781.1"/>
    <property type="molecule type" value="Genomic_DNA"/>
</dbReference>
<comment type="caution">
    <text evidence="2">The sequence shown here is derived from an EMBL/GenBank/DDBJ whole genome shotgun (WGS) entry which is preliminary data.</text>
</comment>
<gene>
    <name evidence="2" type="ORF">WH91_17285</name>
</gene>
<organism evidence="2 3">
    <name type="scientific">Devosia psychrophila</name>
    <dbReference type="NCBI Taxonomy" id="728005"/>
    <lineage>
        <taxon>Bacteria</taxon>
        <taxon>Pseudomonadati</taxon>
        <taxon>Pseudomonadota</taxon>
        <taxon>Alphaproteobacteria</taxon>
        <taxon>Hyphomicrobiales</taxon>
        <taxon>Devosiaceae</taxon>
        <taxon>Devosia</taxon>
    </lineage>
</organism>